<dbReference type="SUPFAM" id="SSF53649">
    <property type="entry name" value="Alkaline phosphatase-like"/>
    <property type="match status" value="1"/>
</dbReference>
<feature type="active site" description="Phosphoserine intermediate" evidence="2">
    <location>
        <position position="121"/>
    </location>
</feature>
<keyword evidence="3" id="KW-0479">Metal-binding</keyword>
<reference evidence="7" key="1">
    <citation type="journal article" date="2017" name="Proc. Natl. Acad. Sci. U.S.A.">
        <title>Simulation of Deepwater Horizon oil plume reveals substrate specialization within a complex community of hydrocarbon degraders.</title>
        <authorList>
            <person name="Hu P."/>
            <person name="Dubinsky E.A."/>
            <person name="Probst A.J."/>
            <person name="Wang J."/>
            <person name="Sieber C.M.K."/>
            <person name="Tom L.M."/>
            <person name="Gardinali P."/>
            <person name="Banfield J.F."/>
            <person name="Atlas R.M."/>
            <person name="Andersen G.L."/>
        </authorList>
    </citation>
    <scope>NUCLEOTIDE SEQUENCE [LARGE SCALE GENOMIC DNA]</scope>
</reference>
<dbReference type="CDD" id="cd16012">
    <property type="entry name" value="ALP"/>
    <property type="match status" value="1"/>
</dbReference>
<dbReference type="InterPro" id="IPR017850">
    <property type="entry name" value="Alkaline_phosphatase_core_sf"/>
</dbReference>
<keyword evidence="3" id="KW-0460">Magnesium</keyword>
<keyword evidence="1" id="KW-0597">Phosphoprotein</keyword>
<comment type="cofactor">
    <cofactor evidence="3">
        <name>Zn(2+)</name>
        <dbReference type="ChEBI" id="CHEBI:29105"/>
    </cofactor>
    <text evidence="3">Binds 2 Zn(2+) ions.</text>
</comment>
<keyword evidence="5" id="KW-0732">Signal</keyword>
<feature type="binding site" evidence="3">
    <location>
        <position position="71"/>
    </location>
    <ligand>
        <name>Zn(2+)</name>
        <dbReference type="ChEBI" id="CHEBI:29105"/>
        <label>2</label>
    </ligand>
</feature>
<dbReference type="GO" id="GO:0046872">
    <property type="term" value="F:metal ion binding"/>
    <property type="evidence" value="ECO:0007669"/>
    <property type="project" value="UniProtKB-KW"/>
</dbReference>
<evidence type="ECO:0000256" key="1">
    <source>
        <dbReference type="ARBA" id="ARBA00022553"/>
    </source>
</evidence>
<feature type="chain" id="PRO_5012599316" description="Alkaline phosphatase" evidence="5">
    <location>
        <begin position="21"/>
        <end position="223"/>
    </location>
</feature>
<evidence type="ECO:0000256" key="2">
    <source>
        <dbReference type="PIRSR" id="PIRSR601952-1"/>
    </source>
</evidence>
<comment type="caution">
    <text evidence="6">The sequence shown here is derived from an EMBL/GenBank/DDBJ whole genome shotgun (WGS) entry which is preliminary data.</text>
</comment>
<dbReference type="EMBL" id="MABE01000375">
    <property type="protein sequence ID" value="OUS40306.1"/>
    <property type="molecule type" value="Genomic_DNA"/>
</dbReference>
<feature type="binding site" evidence="3">
    <location>
        <position position="71"/>
    </location>
    <ligand>
        <name>Mg(2+)</name>
        <dbReference type="ChEBI" id="CHEBI:18420"/>
    </ligand>
</feature>
<sequence length="223" mass="24036">MDYTKSFILLGIMLSLIACGQSGNTGKDQTSSALWFQQGKEKVQQRKLFLEKEQENESSRKAKNIIFVVGDGMGVSTLTAARIFVGQQQGLLGEEFALSFESFPHTALIKTYNVDLQTPDSAGTMSALMTGLKTNEGIISLPASVKRGDCTSTTLQDKMLPTLLDIAKAKGKSTAVVTTARVTHATPATTYAHSVDRNWESDDAIPQEAKDLGCLDIASQLIA</sequence>
<feature type="binding site" evidence="3">
    <location>
        <position position="184"/>
    </location>
    <ligand>
        <name>Mg(2+)</name>
        <dbReference type="ChEBI" id="CHEBI:18420"/>
    </ligand>
</feature>
<evidence type="ECO:0000256" key="5">
    <source>
        <dbReference type="SAM" id="SignalP"/>
    </source>
</evidence>
<feature type="non-terminal residue" evidence="6">
    <location>
        <position position="223"/>
    </location>
</feature>
<proteinExistence type="inferred from homology"/>
<evidence type="ECO:0008006" key="8">
    <source>
        <dbReference type="Google" id="ProtNLM"/>
    </source>
</evidence>
<dbReference type="PANTHER" id="PTHR11596:SF5">
    <property type="entry name" value="ALKALINE PHOSPHATASE"/>
    <property type="match status" value="1"/>
</dbReference>
<name>A0A1Y5HSL0_OLEAN</name>
<dbReference type="PANTHER" id="PTHR11596">
    <property type="entry name" value="ALKALINE PHOSPHATASE"/>
    <property type="match status" value="1"/>
</dbReference>
<feature type="signal peptide" evidence="5">
    <location>
        <begin position="1"/>
        <end position="20"/>
    </location>
</feature>
<dbReference type="SMART" id="SM00098">
    <property type="entry name" value="alkPPc"/>
    <property type="match status" value="1"/>
</dbReference>
<organism evidence="6 7">
    <name type="scientific">Oleispira antarctica</name>
    <dbReference type="NCBI Taxonomy" id="188908"/>
    <lineage>
        <taxon>Bacteria</taxon>
        <taxon>Pseudomonadati</taxon>
        <taxon>Pseudomonadota</taxon>
        <taxon>Gammaproteobacteria</taxon>
        <taxon>Oceanospirillales</taxon>
        <taxon>Oceanospirillaceae</taxon>
        <taxon>Oleispira</taxon>
    </lineage>
</organism>
<keyword evidence="3" id="KW-0862">Zinc</keyword>
<dbReference type="AlphaFoldDB" id="A0A1Y5HSL0"/>
<evidence type="ECO:0000313" key="6">
    <source>
        <dbReference type="EMBL" id="OUS40306.1"/>
    </source>
</evidence>
<protein>
    <recommendedName>
        <fullName evidence="8">Alkaline phosphatase</fullName>
    </recommendedName>
</protein>
<accession>A0A1Y5HSL0</accession>
<dbReference type="InterPro" id="IPR001952">
    <property type="entry name" value="Alkaline_phosphatase"/>
</dbReference>
<evidence type="ECO:0000256" key="3">
    <source>
        <dbReference type="PIRSR" id="PIRSR601952-2"/>
    </source>
</evidence>
<dbReference type="Proteomes" id="UP000227088">
    <property type="component" value="Unassembled WGS sequence"/>
</dbReference>
<dbReference type="GO" id="GO:0004035">
    <property type="term" value="F:alkaline phosphatase activity"/>
    <property type="evidence" value="ECO:0007669"/>
    <property type="project" value="TreeGrafter"/>
</dbReference>
<gene>
    <name evidence="6" type="ORF">A9R00_06705</name>
</gene>
<feature type="binding site" evidence="3">
    <location>
        <position position="186"/>
    </location>
    <ligand>
        <name>Mg(2+)</name>
        <dbReference type="ChEBI" id="CHEBI:18420"/>
    </ligand>
</feature>
<evidence type="ECO:0000313" key="7">
    <source>
        <dbReference type="Proteomes" id="UP000227088"/>
    </source>
</evidence>
<dbReference type="PRINTS" id="PR00113">
    <property type="entry name" value="ALKPHPHTASE"/>
</dbReference>
<comment type="similarity">
    <text evidence="4">Belongs to the alkaline phosphatase family.</text>
</comment>
<dbReference type="PROSITE" id="PS51257">
    <property type="entry name" value="PROKAR_LIPOPROTEIN"/>
    <property type="match status" value="1"/>
</dbReference>
<evidence type="ECO:0000256" key="4">
    <source>
        <dbReference type="RuleBase" id="RU003946"/>
    </source>
</evidence>
<comment type="cofactor">
    <cofactor evidence="3">
        <name>Mg(2+)</name>
        <dbReference type="ChEBI" id="CHEBI:18420"/>
    </cofactor>
    <text evidence="3">Binds 1 Mg(2+) ion.</text>
</comment>
<dbReference type="Pfam" id="PF00245">
    <property type="entry name" value="Alk_phosphatase"/>
    <property type="match status" value="1"/>
</dbReference>
<dbReference type="Gene3D" id="3.40.720.10">
    <property type="entry name" value="Alkaline Phosphatase, subunit A"/>
    <property type="match status" value="1"/>
</dbReference>